<sequence>MKTIMCLVLMAITSSSFAQNTGKPVKFMNPATVPAAKGYSQAAEIDLGTSKMLLISGQVSFDKTGELVGKLDFTKQAEQAFINIKNIVEAAGGSMNDLVKLNFYLLDTAHIVELRKVRDQFINTVTPPTSTLVQVSKLFRDDVLVEIEATAVIAK</sequence>
<feature type="chain" id="PRO_5030759445" evidence="2">
    <location>
        <begin position="19"/>
        <end position="155"/>
    </location>
</feature>
<comment type="similarity">
    <text evidence="1">Belongs to the RutC family.</text>
</comment>
<organism evidence="3 4">
    <name type="scientific">Pedobacter cryoconitis</name>
    <dbReference type="NCBI Taxonomy" id="188932"/>
    <lineage>
        <taxon>Bacteria</taxon>
        <taxon>Pseudomonadati</taxon>
        <taxon>Bacteroidota</taxon>
        <taxon>Sphingobacteriia</taxon>
        <taxon>Sphingobacteriales</taxon>
        <taxon>Sphingobacteriaceae</taxon>
        <taxon>Pedobacter</taxon>
    </lineage>
</organism>
<dbReference type="RefSeq" id="WP_221450986.1">
    <property type="nucleotide sequence ID" value="NZ_JACHCC010000012.1"/>
</dbReference>
<dbReference type="InterPro" id="IPR006175">
    <property type="entry name" value="YjgF/YER057c/UK114"/>
</dbReference>
<gene>
    <name evidence="3" type="ORF">HDF25_004363</name>
</gene>
<protein>
    <submittedName>
        <fullName evidence="3">Enamine deaminase RidA (YjgF/YER057c/UK114 family)</fullName>
    </submittedName>
</protein>
<dbReference type="AlphaFoldDB" id="A0A7X0MKL1"/>
<name>A0A7X0MKL1_9SPHI</name>
<dbReference type="GO" id="GO:0005829">
    <property type="term" value="C:cytosol"/>
    <property type="evidence" value="ECO:0007669"/>
    <property type="project" value="TreeGrafter"/>
</dbReference>
<reference evidence="3 4" key="1">
    <citation type="submission" date="2020-08" db="EMBL/GenBank/DDBJ databases">
        <title>Genomic Encyclopedia of Type Strains, Phase IV (KMG-V): Genome sequencing to study the core and pangenomes of soil and plant-associated prokaryotes.</title>
        <authorList>
            <person name="Whitman W."/>
        </authorList>
    </citation>
    <scope>NUCLEOTIDE SEQUENCE [LARGE SCALE GENOMIC DNA]</scope>
    <source>
        <strain evidence="3 4">M2T3</strain>
    </source>
</reference>
<dbReference type="GO" id="GO:0019239">
    <property type="term" value="F:deaminase activity"/>
    <property type="evidence" value="ECO:0007669"/>
    <property type="project" value="TreeGrafter"/>
</dbReference>
<dbReference type="Pfam" id="PF01042">
    <property type="entry name" value="Ribonuc_L-PSP"/>
    <property type="match status" value="1"/>
</dbReference>
<dbReference type="PANTHER" id="PTHR11803">
    <property type="entry name" value="2-IMINOBUTANOATE/2-IMINOPROPANOATE DEAMINASE RIDA"/>
    <property type="match status" value="1"/>
</dbReference>
<proteinExistence type="inferred from homology"/>
<dbReference type="EMBL" id="JACHCC010000012">
    <property type="protein sequence ID" value="MBB6502186.1"/>
    <property type="molecule type" value="Genomic_DNA"/>
</dbReference>
<evidence type="ECO:0000256" key="1">
    <source>
        <dbReference type="ARBA" id="ARBA00010552"/>
    </source>
</evidence>
<evidence type="ECO:0000313" key="3">
    <source>
        <dbReference type="EMBL" id="MBB6502186.1"/>
    </source>
</evidence>
<dbReference type="Gene3D" id="3.30.1330.40">
    <property type="entry name" value="RutC-like"/>
    <property type="match status" value="1"/>
</dbReference>
<comment type="caution">
    <text evidence="3">The sequence shown here is derived from an EMBL/GenBank/DDBJ whole genome shotgun (WGS) entry which is preliminary data.</text>
</comment>
<evidence type="ECO:0000313" key="4">
    <source>
        <dbReference type="Proteomes" id="UP000521017"/>
    </source>
</evidence>
<accession>A0A7X0MKL1</accession>
<dbReference type="CDD" id="cd00448">
    <property type="entry name" value="YjgF_YER057c_UK114_family"/>
    <property type="match status" value="1"/>
</dbReference>
<dbReference type="InterPro" id="IPR035959">
    <property type="entry name" value="RutC-like_sf"/>
</dbReference>
<dbReference type="SUPFAM" id="SSF55298">
    <property type="entry name" value="YjgF-like"/>
    <property type="match status" value="1"/>
</dbReference>
<dbReference type="PANTHER" id="PTHR11803:SF58">
    <property type="entry name" value="PROTEIN HMF1-RELATED"/>
    <property type="match status" value="1"/>
</dbReference>
<keyword evidence="2" id="KW-0732">Signal</keyword>
<dbReference type="Proteomes" id="UP000521017">
    <property type="component" value="Unassembled WGS sequence"/>
</dbReference>
<feature type="signal peptide" evidence="2">
    <location>
        <begin position="1"/>
        <end position="18"/>
    </location>
</feature>
<evidence type="ECO:0000256" key="2">
    <source>
        <dbReference type="SAM" id="SignalP"/>
    </source>
</evidence>